<dbReference type="GO" id="GO:0006633">
    <property type="term" value="P:fatty acid biosynthetic process"/>
    <property type="evidence" value="ECO:0007669"/>
    <property type="project" value="TreeGrafter"/>
</dbReference>
<dbReference type="InterPro" id="IPR050091">
    <property type="entry name" value="PKS_NRPS_Biosynth_Enz"/>
</dbReference>
<proteinExistence type="predicted"/>
<evidence type="ECO:0000259" key="2">
    <source>
        <dbReference type="SMART" id="SM00822"/>
    </source>
</evidence>
<reference evidence="3 4" key="1">
    <citation type="submission" date="2020-03" db="EMBL/GenBank/DDBJ databases">
        <title>Whole genome shotgun sequence of Phytohabitans houttuyneae NBRC 108639.</title>
        <authorList>
            <person name="Komaki H."/>
            <person name="Tamura T."/>
        </authorList>
    </citation>
    <scope>NUCLEOTIDE SEQUENCE [LARGE SCALE GENOMIC DNA]</scope>
    <source>
        <strain evidence="3 4">NBRC 108639</strain>
    </source>
</reference>
<evidence type="ECO:0000256" key="1">
    <source>
        <dbReference type="ARBA" id="ARBA00022679"/>
    </source>
</evidence>
<reference evidence="3 4" key="2">
    <citation type="submission" date="2020-03" db="EMBL/GenBank/DDBJ databases">
        <authorList>
            <person name="Ichikawa N."/>
            <person name="Kimura A."/>
            <person name="Kitahashi Y."/>
            <person name="Uohara A."/>
        </authorList>
    </citation>
    <scope>NUCLEOTIDE SEQUENCE [LARGE SCALE GENOMIC DNA]</scope>
    <source>
        <strain evidence="3 4">NBRC 108639</strain>
    </source>
</reference>
<dbReference type="AlphaFoldDB" id="A0A6V8KJS0"/>
<dbReference type="InterPro" id="IPR036291">
    <property type="entry name" value="NAD(P)-bd_dom_sf"/>
</dbReference>
<dbReference type="GO" id="GO:0004312">
    <property type="term" value="F:fatty acid synthase activity"/>
    <property type="evidence" value="ECO:0007669"/>
    <property type="project" value="TreeGrafter"/>
</dbReference>
<dbReference type="InterPro" id="IPR013968">
    <property type="entry name" value="PKS_KR"/>
</dbReference>
<name>A0A6V8KJS0_9ACTN</name>
<gene>
    <name evidence="3" type="ORF">Phou_095630</name>
</gene>
<dbReference type="InterPro" id="IPR057326">
    <property type="entry name" value="KR_dom"/>
</dbReference>
<keyword evidence="4" id="KW-1185">Reference proteome</keyword>
<evidence type="ECO:0000313" key="4">
    <source>
        <dbReference type="Proteomes" id="UP000482800"/>
    </source>
</evidence>
<keyword evidence="1" id="KW-0808">Transferase</keyword>
<feature type="domain" description="Ketoreductase" evidence="2">
    <location>
        <begin position="64"/>
        <end position="212"/>
    </location>
</feature>
<protein>
    <recommendedName>
        <fullName evidence="2">Ketoreductase domain-containing protein</fullName>
    </recommendedName>
</protein>
<organism evidence="3 4">
    <name type="scientific">Phytohabitans houttuyneae</name>
    <dbReference type="NCBI Taxonomy" id="1076126"/>
    <lineage>
        <taxon>Bacteria</taxon>
        <taxon>Bacillati</taxon>
        <taxon>Actinomycetota</taxon>
        <taxon>Actinomycetes</taxon>
        <taxon>Micromonosporales</taxon>
        <taxon>Micromonosporaceae</taxon>
    </lineage>
</organism>
<comment type="caution">
    <text evidence="3">The sequence shown here is derived from an EMBL/GenBank/DDBJ whole genome shotgun (WGS) entry which is preliminary data.</text>
</comment>
<dbReference type="Proteomes" id="UP000482800">
    <property type="component" value="Unassembled WGS sequence"/>
</dbReference>
<dbReference type="SMART" id="SM00822">
    <property type="entry name" value="PKS_KR"/>
    <property type="match status" value="1"/>
</dbReference>
<dbReference type="Gene3D" id="3.40.50.720">
    <property type="entry name" value="NAD(P)-binding Rossmann-like Domain"/>
    <property type="match status" value="1"/>
</dbReference>
<dbReference type="PANTHER" id="PTHR43775:SF51">
    <property type="entry name" value="INACTIVE PHENOLPHTHIOCEROL SYNTHESIS POLYKETIDE SYNTHASE TYPE I PKS1-RELATED"/>
    <property type="match status" value="1"/>
</dbReference>
<accession>A0A6V8KJS0</accession>
<dbReference type="PANTHER" id="PTHR43775">
    <property type="entry name" value="FATTY ACID SYNTHASE"/>
    <property type="match status" value="1"/>
</dbReference>
<dbReference type="SUPFAM" id="SSF51735">
    <property type="entry name" value="NAD(P)-binding Rossmann-fold domains"/>
    <property type="match status" value="2"/>
</dbReference>
<dbReference type="Pfam" id="PF08659">
    <property type="entry name" value="KR"/>
    <property type="match status" value="1"/>
</dbReference>
<evidence type="ECO:0000313" key="3">
    <source>
        <dbReference type="EMBL" id="GFJ85383.1"/>
    </source>
</evidence>
<sequence length="214" mass="22101">MEQPRRWGGLLDLPEALDDLVLSHAAGVLSRRDGEDQVAVRGGEAYGRRLVPAPAGSGGWTPSGTVLVTGGTGALGRQVARWLAANGAERLLLTSRRGPEAPGASDLRDELAAAGVEVTVAACDAADRDAMAALVDGHRLSAVVHTAGSLDDGVLDSLTPDRFDDVFRSKVDSALVLDELAPDADAFILFSSTAHAIGNPGRPTTRPPTPPSTP</sequence>
<dbReference type="EMBL" id="BLPF01000004">
    <property type="protein sequence ID" value="GFJ85383.1"/>
    <property type="molecule type" value="Genomic_DNA"/>
</dbReference>